<keyword evidence="1" id="KW-0732">Signal</keyword>
<gene>
    <name evidence="2" type="ORF">COCVIDRAFT_32074</name>
</gene>
<dbReference type="EMBL" id="KI968976">
    <property type="protein sequence ID" value="EUN20504.1"/>
    <property type="molecule type" value="Genomic_DNA"/>
</dbReference>
<dbReference type="Proteomes" id="UP000054337">
    <property type="component" value="Unassembled WGS sequence"/>
</dbReference>
<evidence type="ECO:0000313" key="2">
    <source>
        <dbReference type="EMBL" id="EUN20504.1"/>
    </source>
</evidence>
<accession>W7DZY2</accession>
<feature type="signal peptide" evidence="1">
    <location>
        <begin position="1"/>
        <end position="19"/>
    </location>
</feature>
<name>W7DZY2_BIPV3</name>
<organism evidence="2 3">
    <name type="scientific">Bipolaris victoriae (strain FI3)</name>
    <name type="common">Victoria blight of oats agent</name>
    <name type="synonym">Cochliobolus victoriae</name>
    <dbReference type="NCBI Taxonomy" id="930091"/>
    <lineage>
        <taxon>Eukaryota</taxon>
        <taxon>Fungi</taxon>
        <taxon>Dikarya</taxon>
        <taxon>Ascomycota</taxon>
        <taxon>Pezizomycotina</taxon>
        <taxon>Dothideomycetes</taxon>
        <taxon>Pleosporomycetidae</taxon>
        <taxon>Pleosporales</taxon>
        <taxon>Pleosporineae</taxon>
        <taxon>Pleosporaceae</taxon>
        <taxon>Bipolaris</taxon>
    </lineage>
</organism>
<reference evidence="2 3" key="1">
    <citation type="journal article" date="2013" name="PLoS Genet.">
        <title>Comparative genome structure, secondary metabolite, and effector coding capacity across Cochliobolus pathogens.</title>
        <authorList>
            <person name="Condon B.J."/>
            <person name="Leng Y."/>
            <person name="Wu D."/>
            <person name="Bushley K.E."/>
            <person name="Ohm R.A."/>
            <person name="Otillar R."/>
            <person name="Martin J."/>
            <person name="Schackwitz W."/>
            <person name="Grimwood J."/>
            <person name="MohdZainudin N."/>
            <person name="Xue C."/>
            <person name="Wang R."/>
            <person name="Manning V.A."/>
            <person name="Dhillon B."/>
            <person name="Tu Z.J."/>
            <person name="Steffenson B.J."/>
            <person name="Salamov A."/>
            <person name="Sun H."/>
            <person name="Lowry S."/>
            <person name="LaButti K."/>
            <person name="Han J."/>
            <person name="Copeland A."/>
            <person name="Lindquist E."/>
            <person name="Barry K."/>
            <person name="Schmutz J."/>
            <person name="Baker S.E."/>
            <person name="Ciuffetti L.M."/>
            <person name="Grigoriev I.V."/>
            <person name="Zhong S."/>
            <person name="Turgeon B.G."/>
        </authorList>
    </citation>
    <scope>NUCLEOTIDE SEQUENCE [LARGE SCALE GENOMIC DNA]</scope>
    <source>
        <strain evidence="2 3">FI3</strain>
    </source>
</reference>
<evidence type="ECO:0000313" key="3">
    <source>
        <dbReference type="Proteomes" id="UP000054337"/>
    </source>
</evidence>
<feature type="chain" id="PRO_5004893565" evidence="1">
    <location>
        <begin position="20"/>
        <end position="67"/>
    </location>
</feature>
<dbReference type="HOGENOM" id="CLU_198497_0_0_1"/>
<protein>
    <submittedName>
        <fullName evidence="2">Uncharacterized protein</fullName>
    </submittedName>
</protein>
<dbReference type="AlphaFoldDB" id="W7DZY2"/>
<dbReference type="GeneID" id="26254956"/>
<evidence type="ECO:0000256" key="1">
    <source>
        <dbReference type="SAM" id="SignalP"/>
    </source>
</evidence>
<keyword evidence="3" id="KW-1185">Reference proteome</keyword>
<dbReference type="RefSeq" id="XP_014550078.1">
    <property type="nucleotide sequence ID" value="XM_014694592.1"/>
</dbReference>
<sequence length="67" mass="7054">MKFAIAIVAVFAALTSATAVFPNRAPRGTHCDNYCGGETTTCCETDEGCCYPCHEGSDADCTPEVTE</sequence>
<proteinExistence type="predicted"/>